<keyword evidence="4" id="KW-1185">Reference proteome</keyword>
<organism evidence="3 4">
    <name type="scientific">Actinoplanes sandaracinus</name>
    <dbReference type="NCBI Taxonomy" id="3045177"/>
    <lineage>
        <taxon>Bacteria</taxon>
        <taxon>Bacillati</taxon>
        <taxon>Actinomycetota</taxon>
        <taxon>Actinomycetes</taxon>
        <taxon>Micromonosporales</taxon>
        <taxon>Micromonosporaceae</taxon>
        <taxon>Actinoplanes</taxon>
    </lineage>
</organism>
<reference evidence="3 4" key="1">
    <citation type="submission" date="2023-05" db="EMBL/GenBank/DDBJ databases">
        <title>Actinoplanes sp. NEAU-A12 genome sequencing.</title>
        <authorList>
            <person name="Wang Z.-S."/>
        </authorList>
    </citation>
    <scope>NUCLEOTIDE SEQUENCE [LARGE SCALE GENOMIC DNA]</scope>
    <source>
        <strain evidence="3 4">NEAU-A12</strain>
    </source>
</reference>
<keyword evidence="1" id="KW-1133">Transmembrane helix</keyword>
<evidence type="ECO:0000313" key="3">
    <source>
        <dbReference type="EMBL" id="MDI6104858.1"/>
    </source>
</evidence>
<dbReference type="Pfam" id="PF18075">
    <property type="entry name" value="FtsX_ECD"/>
    <property type="match status" value="1"/>
</dbReference>
<dbReference type="RefSeq" id="WP_282766286.1">
    <property type="nucleotide sequence ID" value="NZ_JASCTH010000038.1"/>
</dbReference>
<comment type="caution">
    <text evidence="3">The sequence shown here is derived from an EMBL/GenBank/DDBJ whole genome shotgun (WGS) entry which is preliminary data.</text>
</comment>
<feature type="domain" description="FtsX extracellular" evidence="2">
    <location>
        <begin position="54"/>
        <end position="125"/>
    </location>
</feature>
<gene>
    <name evidence="3" type="ORF">QLQ12_40360</name>
</gene>
<protein>
    <submittedName>
        <fullName evidence="3">Permease-like cell division protein FtsX</fullName>
    </submittedName>
</protein>
<sequence length="163" mass="17855">MIDLADSPEPEAPSPPRPHRLVLVAGLSLMAGAGAAVAVLLFTGWRPTPIHQYEVTVVLKVETTVEQRNEISVALENIVPGDGVRLVTREETFEQLRTAWESRNRDLPDSVTPATMREQLKISTSGRSLDCGSLDVLQDDTRVDDLLVSRVNGDNGQKAWIVC</sequence>
<dbReference type="InterPro" id="IPR040690">
    <property type="entry name" value="FtsX_ECD"/>
</dbReference>
<name>A0ABT6WYP2_9ACTN</name>
<evidence type="ECO:0000313" key="4">
    <source>
        <dbReference type="Proteomes" id="UP001241758"/>
    </source>
</evidence>
<keyword evidence="1" id="KW-0812">Transmembrane</keyword>
<proteinExistence type="predicted"/>
<accession>A0ABT6WYP2</accession>
<dbReference type="Proteomes" id="UP001241758">
    <property type="component" value="Unassembled WGS sequence"/>
</dbReference>
<evidence type="ECO:0000256" key="1">
    <source>
        <dbReference type="SAM" id="Phobius"/>
    </source>
</evidence>
<keyword evidence="1" id="KW-0472">Membrane</keyword>
<evidence type="ECO:0000259" key="2">
    <source>
        <dbReference type="Pfam" id="PF18075"/>
    </source>
</evidence>
<feature type="transmembrane region" description="Helical" evidence="1">
    <location>
        <begin position="20"/>
        <end position="42"/>
    </location>
</feature>
<dbReference type="EMBL" id="JASCTH010000038">
    <property type="protein sequence ID" value="MDI6104858.1"/>
    <property type="molecule type" value="Genomic_DNA"/>
</dbReference>